<evidence type="ECO:0000256" key="2">
    <source>
        <dbReference type="ARBA" id="ARBA00022553"/>
    </source>
</evidence>
<dbReference type="InterPro" id="IPR022165">
    <property type="entry name" value="PKK"/>
</dbReference>
<dbReference type="AlphaFoldDB" id="A0A8R1U2R1"/>
<keyword evidence="8" id="KW-0175">Coiled coil</keyword>
<dbReference type="SUPFAM" id="SSF56112">
    <property type="entry name" value="Protein kinase-like (PK-like)"/>
    <property type="match status" value="1"/>
</dbReference>
<sequence>MPIVNRLKKFILGSNFNSDGQKSGFGTGTKTIPDIVRIETNVSEYWILDEVIGDGAFGSVYKARSKLEPGRVAAAKAMELEDDESQDVMIEVLILTQCKHPNIVELYDAFTMGNRITLLLEYCGGGAVDSIMMELSRHLTEQQIHYIMKEILKALSFLHSKNVIHRDLKAGNVLLTSDARVKLADFGVSALCKDSREVRSTFIGTPYWMAPEVMICETFPEKHYTKLADIWSFGITLIEMAEEKPPYAEMNPAKVIFKVIKADPPSLERPNLWSPNFRAVVTKCLTKDPENRPSADDILMHPFFAQSGSVQCIRSLISEINAEQITTEVVVGSDDETLYDDDDDDTATVSSGAITSETQSYDASNVNNKQQHQSVLSVTEQKMPSQLEAFTSKSTVNAGATTVVELLPAAEMNFVRIETNDVTSALPSLLSAKKQRAPSLPASDGGNLEAEKNTIAVVEINADDQEKPRFLERSNSTGSCKSSGYGHHHAAVIALSDLDKALNLEEELFSESRVDDDLSPVPILSLNPDFLPSEFADPTLPVLSASGTAPFVSNKMEMFLYTDVKLKLGDPKSNHQTRDIVAEEQHYIQLLGQTTTVQITETGDVLTTSDASLNKHLVEINAQVKLERPNATQEANFVHTLKVEDSQQLKVEVEHVFTTKEFAVPKSIPVEEFRLFRQQKDYIKQQPNVPKMEKKKDAVAYKSFDSLLEIGDEKSGGSTATQRCLSQPQVVSSNKVTLEGACSCHLIPVDSTAGPIPTALGINYSVSKLPLNVSLSTDQLNVPAIRTIYEHIPDPMLQNEIATLAEADNLSNRNYYYYGKSTSEKSSPLLENKQLLKHQHSVRAEFKVPLPNPEIKVEAGMKQPSNLSGKTAAILTGDKGAEKTIIEIRRPLSYPESNSKQTNIQKAVAVSSFRSGSSPPQSTQLFSQYGAVVTTQSIDCVQQQEQSGNIARDQNQNRTRLISGRNHEQNKVILKKNTTKQKKDKIGDQNGGFFHQLTPTTSNKRRETQLEQEYDYFGTASSSSSNSSKHLQRHNYESNSREHESSSILATLAANGNVTSTGTAVVPESVVSKPRTILTIPPPEPPVDYYENVSGNSSDKKSLNLEQKISAIKKSVGNGTKVINTGASIVGSRHSPHRQTVTKKTRVYVVDGVQMTSTSHQVFGVKQDYELRKQQLHELRRLQREEARQQRELNAKAEALRNEQIKRFAADKEVGVTLRNIYKKTDIELQMLARTQKRQLKECEEIHNEDMKQSLKRIQSDQERELRMFREQLRQEQRDLKMEMDMIPKSQRKDCYRVRKEQLDSDQQKREMKFVAEQQTEQAVRMTRIQLDHKMKILQIEKNFQQQKHAVLRSREASEWDLEEKQLAERHHLNKQELKDRFYLQRTQMLARHQRELDHMRRVNEMDEEEQIRLYANFKKRLPKDFRTESKTRIAMFKESLRISCQKDDPTTLNEKIRAFEEKEKQRVRNALEEHDNKYARKLKELKEKNATAVRELEEIHSEKRKMLLEAEENKMEMYEKEYEQVVADWKAGLPIRKQALEAEFARELDEVEAFYRKENAQLQHLSTTISPTNSISSRQEIIVGPSTAAVMGNSVP</sequence>
<dbReference type="PANTHER" id="PTHR46538:SF3">
    <property type="entry name" value="PROTEIN KINASE DOMAIN-CONTAINING PROTEIN"/>
    <property type="match status" value="1"/>
</dbReference>
<dbReference type="EnsemblMetazoa" id="OVOC9524.1">
    <property type="protein sequence ID" value="OVOC9524.1"/>
    <property type="gene ID" value="WBGene00246333"/>
</dbReference>
<keyword evidence="3" id="KW-0808">Transferase</keyword>
<dbReference type="FunFam" id="1.10.510.10:FF:000421">
    <property type="entry name" value="Serine/threonine-protein kinase PAK 6"/>
    <property type="match status" value="1"/>
</dbReference>
<evidence type="ECO:0000256" key="7">
    <source>
        <dbReference type="PROSITE-ProRule" id="PRU10141"/>
    </source>
</evidence>
<feature type="compositionally biased region" description="Polar residues" evidence="9">
    <location>
        <begin position="945"/>
        <end position="960"/>
    </location>
</feature>
<dbReference type="OMA" id="DESCADS"/>
<dbReference type="PROSITE" id="PS00108">
    <property type="entry name" value="PROTEIN_KINASE_ST"/>
    <property type="match status" value="1"/>
</dbReference>
<feature type="coiled-coil region" evidence="8">
    <location>
        <begin position="1166"/>
        <end position="1203"/>
    </location>
</feature>
<keyword evidence="6 7" id="KW-0067">ATP-binding</keyword>
<keyword evidence="2" id="KW-0597">Phosphoprotein</keyword>
<proteinExistence type="predicted"/>
<evidence type="ECO:0000313" key="12">
    <source>
        <dbReference type="Proteomes" id="UP000024404"/>
    </source>
</evidence>
<evidence type="ECO:0000313" key="11">
    <source>
        <dbReference type="EnsemblMetazoa" id="OVOC9524.1"/>
    </source>
</evidence>
<evidence type="ECO:0000256" key="3">
    <source>
        <dbReference type="ARBA" id="ARBA00022679"/>
    </source>
</evidence>
<dbReference type="InterPro" id="IPR011009">
    <property type="entry name" value="Kinase-like_dom_sf"/>
</dbReference>
<evidence type="ECO:0000256" key="8">
    <source>
        <dbReference type="SAM" id="Coils"/>
    </source>
</evidence>
<dbReference type="InterPro" id="IPR051585">
    <property type="entry name" value="STE20_Ser/Thr_Kinases"/>
</dbReference>
<name>A0A8R1U2R1_ONCVO</name>
<protein>
    <submittedName>
        <fullName evidence="11">Protein kinase domain-containing protein</fullName>
    </submittedName>
</protein>
<dbReference type="Pfam" id="PF12474">
    <property type="entry name" value="PKK"/>
    <property type="match status" value="2"/>
</dbReference>
<reference evidence="11" key="2">
    <citation type="submission" date="2022-06" db="UniProtKB">
        <authorList>
            <consortium name="EnsemblMetazoa"/>
        </authorList>
    </citation>
    <scope>IDENTIFICATION</scope>
</reference>
<feature type="compositionally biased region" description="Basic residues" evidence="9">
    <location>
        <begin position="973"/>
        <end position="983"/>
    </location>
</feature>
<keyword evidence="4 7" id="KW-0547">Nucleotide-binding</keyword>
<feature type="region of interest" description="Disordered" evidence="9">
    <location>
        <begin position="1018"/>
        <end position="1044"/>
    </location>
</feature>
<evidence type="ECO:0000256" key="6">
    <source>
        <dbReference type="ARBA" id="ARBA00022840"/>
    </source>
</evidence>
<feature type="region of interest" description="Disordered" evidence="9">
    <location>
        <begin position="945"/>
        <end position="1006"/>
    </location>
</feature>
<dbReference type="PROSITE" id="PS00107">
    <property type="entry name" value="PROTEIN_KINASE_ATP"/>
    <property type="match status" value="1"/>
</dbReference>
<feature type="compositionally biased region" description="Basic and acidic residues" evidence="9">
    <location>
        <begin position="1034"/>
        <end position="1044"/>
    </location>
</feature>
<feature type="coiled-coil region" evidence="8">
    <location>
        <begin position="1458"/>
        <end position="1529"/>
    </location>
</feature>
<feature type="domain" description="Protein kinase" evidence="10">
    <location>
        <begin position="46"/>
        <end position="304"/>
    </location>
</feature>
<keyword evidence="1" id="KW-0723">Serine/threonine-protein kinase</keyword>
<dbReference type="InterPro" id="IPR000719">
    <property type="entry name" value="Prot_kinase_dom"/>
</dbReference>
<evidence type="ECO:0000256" key="5">
    <source>
        <dbReference type="ARBA" id="ARBA00022777"/>
    </source>
</evidence>
<evidence type="ECO:0000256" key="4">
    <source>
        <dbReference type="ARBA" id="ARBA00022741"/>
    </source>
</evidence>
<organism evidence="11 12">
    <name type="scientific">Onchocerca volvulus</name>
    <dbReference type="NCBI Taxonomy" id="6282"/>
    <lineage>
        <taxon>Eukaryota</taxon>
        <taxon>Metazoa</taxon>
        <taxon>Ecdysozoa</taxon>
        <taxon>Nematoda</taxon>
        <taxon>Chromadorea</taxon>
        <taxon>Rhabditida</taxon>
        <taxon>Spirurina</taxon>
        <taxon>Spiruromorpha</taxon>
        <taxon>Filarioidea</taxon>
        <taxon>Onchocercidae</taxon>
        <taxon>Onchocerca</taxon>
    </lineage>
</organism>
<accession>A0A8R1U2R1</accession>
<dbReference type="InterPro" id="IPR017441">
    <property type="entry name" value="Protein_kinase_ATP_BS"/>
</dbReference>
<reference evidence="12" key="1">
    <citation type="submission" date="2013-10" db="EMBL/GenBank/DDBJ databases">
        <title>Genome sequencing of Onchocerca volvulus.</title>
        <authorList>
            <person name="Cotton J."/>
            <person name="Tsai J."/>
            <person name="Stanley E."/>
            <person name="Tracey A."/>
            <person name="Holroyd N."/>
            <person name="Lustigman S."/>
            <person name="Berriman M."/>
        </authorList>
    </citation>
    <scope>NUCLEOTIDE SEQUENCE</scope>
</reference>
<dbReference type="SMART" id="SM00220">
    <property type="entry name" value="S_TKc"/>
    <property type="match status" value="1"/>
</dbReference>
<dbReference type="PANTHER" id="PTHR46538">
    <property type="entry name" value="PROTEIN KINASE DOMAIN-CONTAINING PROTEIN"/>
    <property type="match status" value="1"/>
</dbReference>
<dbReference type="GO" id="GO:0005524">
    <property type="term" value="F:ATP binding"/>
    <property type="evidence" value="ECO:0007669"/>
    <property type="project" value="UniProtKB-UniRule"/>
</dbReference>
<keyword evidence="5" id="KW-0418">Kinase</keyword>
<dbReference type="GO" id="GO:0004674">
    <property type="term" value="F:protein serine/threonine kinase activity"/>
    <property type="evidence" value="ECO:0007669"/>
    <property type="project" value="UniProtKB-KW"/>
</dbReference>
<dbReference type="Proteomes" id="UP000024404">
    <property type="component" value="Unassembled WGS sequence"/>
</dbReference>
<keyword evidence="12" id="KW-1185">Reference proteome</keyword>
<evidence type="ECO:0000256" key="9">
    <source>
        <dbReference type="SAM" id="MobiDB-lite"/>
    </source>
</evidence>
<dbReference type="Pfam" id="PF00069">
    <property type="entry name" value="Pkinase"/>
    <property type="match status" value="1"/>
</dbReference>
<evidence type="ECO:0000256" key="1">
    <source>
        <dbReference type="ARBA" id="ARBA00022527"/>
    </source>
</evidence>
<dbReference type="InterPro" id="IPR008271">
    <property type="entry name" value="Ser/Thr_kinase_AS"/>
</dbReference>
<dbReference type="EMBL" id="CMVM020000283">
    <property type="status" value="NOT_ANNOTATED_CDS"/>
    <property type="molecule type" value="Genomic_DNA"/>
</dbReference>
<feature type="binding site" evidence="7">
    <location>
        <position position="76"/>
    </location>
    <ligand>
        <name>ATP</name>
        <dbReference type="ChEBI" id="CHEBI:30616"/>
    </ligand>
</feature>
<dbReference type="PROSITE" id="PS50011">
    <property type="entry name" value="PROTEIN_KINASE_DOM"/>
    <property type="match status" value="1"/>
</dbReference>
<evidence type="ECO:0000259" key="10">
    <source>
        <dbReference type="PROSITE" id="PS50011"/>
    </source>
</evidence>
<dbReference type="Gene3D" id="1.10.510.10">
    <property type="entry name" value="Transferase(Phosphotransferase) domain 1"/>
    <property type="match status" value="1"/>
</dbReference>